<dbReference type="Pfam" id="PF17103">
    <property type="entry name" value="Stealth_CR4"/>
    <property type="match status" value="1"/>
</dbReference>
<dbReference type="InterPro" id="IPR021520">
    <property type="entry name" value="Stealth_CR2"/>
</dbReference>
<evidence type="ECO:0000313" key="7">
    <source>
        <dbReference type="EMBL" id="KAJ4356779.1"/>
    </source>
</evidence>
<evidence type="ECO:0000313" key="8">
    <source>
        <dbReference type="Proteomes" id="UP001140513"/>
    </source>
</evidence>
<feature type="transmembrane region" description="Helical" evidence="4">
    <location>
        <begin position="20"/>
        <end position="38"/>
    </location>
</feature>
<reference evidence="7" key="1">
    <citation type="submission" date="2022-10" db="EMBL/GenBank/DDBJ databases">
        <title>Tapping the CABI collections for fungal endophytes: first genome assemblies for Collariella, Neodidymelliopsis, Ascochyta clinopodiicola, Didymella pomorum, Didymosphaeria variabile, Neocosmospora piperis and Neocucurbitaria cava.</title>
        <authorList>
            <person name="Hill R."/>
        </authorList>
    </citation>
    <scope>NUCLEOTIDE SEQUENCE</scope>
    <source>
        <strain evidence="7">IMI 356815</strain>
    </source>
</reference>
<protein>
    <recommendedName>
        <fullName evidence="9">Stealth protein CR3 conserved region 3 domain-containing protein</fullName>
    </recommendedName>
</protein>
<evidence type="ECO:0000256" key="3">
    <source>
        <dbReference type="SAM" id="MobiDB-lite"/>
    </source>
</evidence>
<dbReference type="GO" id="GO:0005794">
    <property type="term" value="C:Golgi apparatus"/>
    <property type="evidence" value="ECO:0007669"/>
    <property type="project" value="TreeGrafter"/>
</dbReference>
<evidence type="ECO:0000256" key="2">
    <source>
        <dbReference type="ARBA" id="ARBA00022679"/>
    </source>
</evidence>
<keyword evidence="2" id="KW-0808">Transferase</keyword>
<keyword evidence="4" id="KW-0812">Transmembrane</keyword>
<dbReference type="PANTHER" id="PTHR24045">
    <property type="match status" value="1"/>
</dbReference>
<evidence type="ECO:0008006" key="9">
    <source>
        <dbReference type="Google" id="ProtNLM"/>
    </source>
</evidence>
<sequence length="836" mass="95553">MLRYTRSSFRNRSLFRPQYYLTLVVAVFIISSFHFLSLRSRSTAFERFVRDDVLRGPDDKSTTKAPHAALQLIVNDRTESPDLSHGTFTPPTNSALRSAAPLRFEIAESPNPPIRRDRQLLSFAEEDDSIEGHNTDGVTTIRGHTADSVEYAAKLGQTDDQPDSLNEDGFPAPDDVDRTEVNASPKDTATEQLTEKTVIQSPPAPVSTVVDLLAVDKQVPIESLEKMYPWSERYTFPDWDECVTVKEKADNLPDLLHVTFEQSVQNVTLDGWEDEWIAKARYTGPKLQEPKIDFVYNCAYMTFHLLTGLLRQTGVNGSQSELRSTMRPYELNSSLNDPDGVWMASHGTNRYREWDELRYSIRSVERYAGYFTNRIQILVNAFQIYSENNQSGLMGKQRPRWLKEGSAKVQVVSQEEFFGPEERKCLPSFDSLTIENQLYNTKSETDRVSFFLYKKHATNTDNLKLFALSDDMILGKPHAAADLYSPLFGPTLGFKDNAYNTLKPPTDADAERFGEKPFLIYTSWLLNRRFGARKRKGQVHFGHSLSRSVAQEAITTFPRPALRSAVQRFRGETGFQLYSWYVMFHYTMERHREALLWSYVMLRSDQNDDGYLDWKERRKILDELAEGMGNENPEQYRRRTYYRVAEHHEEAGLEPPKVNTDVLWTSLDGPIMIKGLNCDAFDTEDCLGPGFSMETSDAVARNPVFSSAAIFDRVARESPRCGDCLLKLILNRRRSGLGTTLPHPVKKPQQRATVLKALMKFHYTVVSPDAYFYMVTDAEQARHTLLKPYIKHNKKAGQICLNDDVVTQDEVELEELRKVMSGLLEGLLPKPSSFEK</sequence>
<dbReference type="InterPro" id="IPR031356">
    <property type="entry name" value="Stealth_CR4"/>
</dbReference>
<dbReference type="Proteomes" id="UP001140513">
    <property type="component" value="Unassembled WGS sequence"/>
</dbReference>
<evidence type="ECO:0000259" key="5">
    <source>
        <dbReference type="Pfam" id="PF11380"/>
    </source>
</evidence>
<comment type="similarity">
    <text evidence="1">Belongs to the stealth family.</text>
</comment>
<dbReference type="PANTHER" id="PTHR24045:SF0">
    <property type="entry name" value="N-ACETYLGLUCOSAMINE-1-PHOSPHOTRANSFERASE SUBUNITS ALPHA_BETA"/>
    <property type="match status" value="1"/>
</dbReference>
<gene>
    <name evidence="7" type="ORF">N0V89_004815</name>
</gene>
<dbReference type="AlphaFoldDB" id="A0A9W8XQK4"/>
<feature type="region of interest" description="Disordered" evidence="3">
    <location>
        <begin position="156"/>
        <end position="178"/>
    </location>
</feature>
<keyword evidence="8" id="KW-1185">Reference proteome</keyword>
<feature type="domain" description="Stealth protein CR4 conserved region 4" evidence="6">
    <location>
        <begin position="793"/>
        <end position="836"/>
    </location>
</feature>
<evidence type="ECO:0000256" key="1">
    <source>
        <dbReference type="ARBA" id="ARBA00007583"/>
    </source>
</evidence>
<dbReference type="GO" id="GO:0046835">
    <property type="term" value="P:carbohydrate phosphorylation"/>
    <property type="evidence" value="ECO:0007669"/>
    <property type="project" value="TreeGrafter"/>
</dbReference>
<dbReference type="OrthoDB" id="263283at2759"/>
<dbReference type="EMBL" id="JAPEUX010000003">
    <property type="protein sequence ID" value="KAJ4356779.1"/>
    <property type="molecule type" value="Genomic_DNA"/>
</dbReference>
<dbReference type="GO" id="GO:0003976">
    <property type="term" value="F:UDP-N-acetylglucosamine-lysosomal-enzyme N-acetylglucosaminephosphotransferase activity"/>
    <property type="evidence" value="ECO:0007669"/>
    <property type="project" value="TreeGrafter"/>
</dbReference>
<organism evidence="7 8">
    <name type="scientific">Didymosphaeria variabile</name>
    <dbReference type="NCBI Taxonomy" id="1932322"/>
    <lineage>
        <taxon>Eukaryota</taxon>
        <taxon>Fungi</taxon>
        <taxon>Dikarya</taxon>
        <taxon>Ascomycota</taxon>
        <taxon>Pezizomycotina</taxon>
        <taxon>Dothideomycetes</taxon>
        <taxon>Pleosporomycetidae</taxon>
        <taxon>Pleosporales</taxon>
        <taxon>Massarineae</taxon>
        <taxon>Didymosphaeriaceae</taxon>
        <taxon>Didymosphaeria</taxon>
    </lineage>
</organism>
<evidence type="ECO:0000259" key="6">
    <source>
        <dbReference type="Pfam" id="PF17103"/>
    </source>
</evidence>
<dbReference type="RefSeq" id="XP_056073905.1">
    <property type="nucleotide sequence ID" value="XM_056213597.1"/>
</dbReference>
<keyword evidence="4" id="KW-1133">Transmembrane helix</keyword>
<dbReference type="GeneID" id="80908345"/>
<evidence type="ECO:0000256" key="4">
    <source>
        <dbReference type="SAM" id="Phobius"/>
    </source>
</evidence>
<dbReference type="InterPro" id="IPR047141">
    <property type="entry name" value="Stealth"/>
</dbReference>
<comment type="caution">
    <text evidence="7">The sequence shown here is derived from an EMBL/GenBank/DDBJ whole genome shotgun (WGS) entry which is preliminary data.</text>
</comment>
<dbReference type="Pfam" id="PF11380">
    <property type="entry name" value="Stealth_CR2"/>
    <property type="match status" value="1"/>
</dbReference>
<feature type="domain" description="Stealth protein CR2 conserved region 2" evidence="5">
    <location>
        <begin position="350"/>
        <end position="446"/>
    </location>
</feature>
<proteinExistence type="inferred from homology"/>
<keyword evidence="4" id="KW-0472">Membrane</keyword>
<name>A0A9W8XQK4_9PLEO</name>
<accession>A0A9W8XQK4</accession>